<evidence type="ECO:0000256" key="4">
    <source>
        <dbReference type="SAM" id="MobiDB-lite"/>
    </source>
</evidence>
<evidence type="ECO:0000256" key="3">
    <source>
        <dbReference type="ARBA" id="ARBA00022801"/>
    </source>
</evidence>
<dbReference type="SMR" id="H2BPU5"/>
<organism evidence="6">
    <name type="scientific">Neocallimastix patriciarum</name>
    <name type="common">Rumen fungus</name>
    <dbReference type="NCBI Taxonomy" id="4758"/>
    <lineage>
        <taxon>Eukaryota</taxon>
        <taxon>Fungi</taxon>
        <taxon>Fungi incertae sedis</taxon>
        <taxon>Chytridiomycota</taxon>
        <taxon>Chytridiomycota incertae sedis</taxon>
        <taxon>Neocallimastigomycetes</taxon>
        <taxon>Neocallimastigales</taxon>
        <taxon>Neocallimastigaceae</taxon>
        <taxon>Neocallimastix</taxon>
    </lineage>
</organism>
<dbReference type="InterPro" id="IPR002883">
    <property type="entry name" value="CBM10/Dockerin_dom"/>
</dbReference>
<name>H2BPU5_NEOPA</name>
<keyword evidence="2" id="KW-0677">Repeat</keyword>
<dbReference type="InterPro" id="IPR009034">
    <property type="entry name" value="Dockerin_dom_fun_sf"/>
</dbReference>
<evidence type="ECO:0000259" key="5">
    <source>
        <dbReference type="PROSITE" id="PS51763"/>
    </source>
</evidence>
<dbReference type="Pfam" id="PF14200">
    <property type="entry name" value="RicinB_lectin_2"/>
    <property type="match status" value="2"/>
</dbReference>
<dbReference type="Gene3D" id="2.80.10.50">
    <property type="match status" value="2"/>
</dbReference>
<feature type="domain" description="CBM10" evidence="5">
    <location>
        <begin position="440"/>
        <end position="476"/>
    </location>
</feature>
<dbReference type="PROSITE" id="PS51763">
    <property type="entry name" value="CBM10"/>
    <property type="match status" value="2"/>
</dbReference>
<dbReference type="SUPFAM" id="SSF49785">
    <property type="entry name" value="Galactose-binding domain-like"/>
    <property type="match status" value="1"/>
</dbReference>
<dbReference type="InterPro" id="IPR000772">
    <property type="entry name" value="Ricin_B_lectin"/>
</dbReference>
<proteinExistence type="evidence at transcript level"/>
<dbReference type="Gene3D" id="2.60.120.260">
    <property type="entry name" value="Galactose-binding domain-like"/>
    <property type="match status" value="1"/>
</dbReference>
<dbReference type="CDD" id="cd04084">
    <property type="entry name" value="CBM6_xylanase-like"/>
    <property type="match status" value="1"/>
</dbReference>
<dbReference type="SUPFAM" id="SSF50370">
    <property type="entry name" value="Ricin B-like lectins"/>
    <property type="match status" value="1"/>
</dbReference>
<dbReference type="InterPro" id="IPR035992">
    <property type="entry name" value="Ricin_B-like_lectins"/>
</dbReference>
<reference evidence="6" key="2">
    <citation type="submission" date="2011-05" db="EMBL/GenBank/DDBJ databases">
        <authorList>
            <person name="Wang T.-Y."/>
            <person name="Chen H.-L."/>
            <person name="Lu M.-Y.J."/>
            <person name="Chen Y.-C."/>
            <person name="Sung H.-M."/>
            <person name="Mao C.-T."/>
            <person name="Cho H.-Y."/>
            <person name="Ke H.-M."/>
            <person name="Hwa T.-Y."/>
            <person name="Ruan S.-K."/>
            <person name="Hung K.-Y."/>
            <person name="Chen C.-K."/>
            <person name="Li J.-Y."/>
            <person name="Wu Y.-C."/>
            <person name="Chen Y.-H."/>
            <person name="Chou S.-P."/>
            <person name="Tsai Y.-W."/>
            <person name="Chu T.-C."/>
            <person name="Shih A.C.-C."/>
            <person name="Li W.-H."/>
            <person name="Shih M.-C."/>
        </authorList>
    </citation>
    <scope>NUCLEOTIDE SEQUENCE</scope>
    <source>
        <strain evidence="6">W5</strain>
    </source>
</reference>
<evidence type="ECO:0000313" key="6">
    <source>
        <dbReference type="EMBL" id="AEX92721.1"/>
    </source>
</evidence>
<feature type="region of interest" description="Disordered" evidence="4">
    <location>
        <begin position="208"/>
        <end position="232"/>
    </location>
</feature>
<keyword evidence="1" id="KW-0732">Signal</keyword>
<dbReference type="SMART" id="SM00606">
    <property type="entry name" value="CBD_IV"/>
    <property type="match status" value="1"/>
</dbReference>
<reference evidence="6" key="1">
    <citation type="journal article" date="2011" name="Biotechnol. Biofuels">
        <title>Functional characterization of cellulases identified from the cow rumen fungus Neocallimastix patriciarum W5 by transcriptomic and secretomic analyses.</title>
        <authorList>
            <person name="Wang T.Y."/>
            <person name="Chen H.L."/>
            <person name="Lu M.Y."/>
            <person name="Chen Y.C."/>
            <person name="Sung H.M."/>
            <person name="Mao C.T."/>
            <person name="Cho H.Y."/>
            <person name="Ke H.M."/>
            <person name="Hwa T.Y."/>
            <person name="Ruan S.K."/>
            <person name="Hung K.Y."/>
            <person name="Chen C.K."/>
            <person name="Li J.Y."/>
            <person name="Wu Y.C."/>
            <person name="Chen Y.H."/>
            <person name="Chou S.P."/>
            <person name="Tsai Y.W."/>
            <person name="Chu T.C."/>
            <person name="Shih C.C."/>
            <person name="Li W.H."/>
            <person name="Shih M.C."/>
        </authorList>
    </citation>
    <scope>NUCLEOTIDE SEQUENCE</scope>
    <source>
        <strain evidence="6">W5</strain>
    </source>
</reference>
<feature type="domain" description="CBM10" evidence="5">
    <location>
        <begin position="394"/>
        <end position="431"/>
    </location>
</feature>
<dbReference type="SUPFAM" id="SSF64571">
    <property type="entry name" value="Cellulose docking domain, dockering"/>
    <property type="match status" value="2"/>
</dbReference>
<dbReference type="GO" id="GO:0030246">
    <property type="term" value="F:carbohydrate binding"/>
    <property type="evidence" value="ECO:0007669"/>
    <property type="project" value="InterPro"/>
</dbReference>
<evidence type="ECO:0000256" key="1">
    <source>
        <dbReference type="ARBA" id="ARBA00022729"/>
    </source>
</evidence>
<dbReference type="Gene3D" id="3.90.1220.10">
    <property type="entry name" value="Cellulose docking domain, dockering"/>
    <property type="match status" value="2"/>
</dbReference>
<dbReference type="Pfam" id="PF03422">
    <property type="entry name" value="CBM_6"/>
    <property type="match status" value="1"/>
</dbReference>
<dbReference type="InterPro" id="IPR008979">
    <property type="entry name" value="Galactose-bd-like_sf"/>
</dbReference>
<dbReference type="Gene3D" id="2.115.10.20">
    <property type="entry name" value="Glycosyl hydrolase domain, family 43"/>
    <property type="match status" value="1"/>
</dbReference>
<dbReference type="InterPro" id="IPR006584">
    <property type="entry name" value="Cellulose-bd_IV"/>
</dbReference>
<dbReference type="InterPro" id="IPR005084">
    <property type="entry name" value="CBM6"/>
</dbReference>
<dbReference type="CDD" id="cd00161">
    <property type="entry name" value="beta-trefoil_Ricin-like"/>
    <property type="match status" value="1"/>
</dbReference>
<dbReference type="InterPro" id="IPR023296">
    <property type="entry name" value="Glyco_hydro_beta-prop_sf"/>
</dbReference>
<dbReference type="AlphaFoldDB" id="H2BPU5"/>
<keyword evidence="3" id="KW-0378">Hydrolase</keyword>
<evidence type="ECO:0000256" key="2">
    <source>
        <dbReference type="ARBA" id="ARBA00022737"/>
    </source>
</evidence>
<feature type="compositionally biased region" description="Polar residues" evidence="4">
    <location>
        <begin position="208"/>
        <end position="218"/>
    </location>
</feature>
<dbReference type="Pfam" id="PF02013">
    <property type="entry name" value="CBM_10"/>
    <property type="match status" value="2"/>
</dbReference>
<sequence length="480" mass="50891">MTSNNPMSGFKYQGTCFNNPGDFFQTTGNNHHTIIEFKNKYYIFYHAEWLNKQILGGQKGYRTTHVDELPVNGDRLGNAKGTLSGVSQLGNVDGSALNYAASMAWQSGISVKGQGAVTQVNYGRGAWTGVSNVALGNAKSITLRASSSSGATVKICAGSENGTVLGYVDIPAGGSLQNVTGSLSGASGTKNLFFIASGNLTIESWQLDGESSNTNPGNTDEPVNEVPNTEHVPTTDVTDGWYYIKNTGSDKYLQATGSSAGSNVEISSFTGSSAQKWKVTANGEGYITLLNGNGDFNLDVDNAKNENGANILIYNAYGGVAQQFALTAGSNGSFIITTRVSDGGKAIDVYENRTNDGANVCQWAVNGNSNQTWVFERVDGGSSNGDKSNDKNDTCWAKALGYKCCSSCLPVYFTDDDGAWSIVNDDWCGLPTSCKDNSSTCKGAQGYPCCKSSCAVYSSDGDGDWSIENDDWCLINKKVC</sequence>
<dbReference type="SUPFAM" id="SSF75005">
    <property type="entry name" value="Arabinanase/levansucrase/invertase"/>
    <property type="match status" value="1"/>
</dbReference>
<dbReference type="GO" id="GO:0016787">
    <property type="term" value="F:hydrolase activity"/>
    <property type="evidence" value="ECO:0007669"/>
    <property type="project" value="UniProtKB-KW"/>
</dbReference>
<accession>H2BPU5</accession>
<dbReference type="EMBL" id="JF906718">
    <property type="protein sequence ID" value="AEX92721.1"/>
    <property type="molecule type" value="mRNA"/>
</dbReference>
<dbReference type="SMART" id="SM00458">
    <property type="entry name" value="RICIN"/>
    <property type="match status" value="1"/>
</dbReference>
<dbReference type="PROSITE" id="PS50231">
    <property type="entry name" value="RICIN_B_LECTIN"/>
    <property type="match status" value="1"/>
</dbReference>
<protein>
    <submittedName>
        <fullName evidence="6">Putative cellulase</fullName>
    </submittedName>
</protein>